<evidence type="ECO:0000313" key="2">
    <source>
        <dbReference type="Proteomes" id="UP000886998"/>
    </source>
</evidence>
<proteinExistence type="predicted"/>
<dbReference type="EMBL" id="BMAV01027064">
    <property type="protein sequence ID" value="GFS55911.1"/>
    <property type="molecule type" value="Genomic_DNA"/>
</dbReference>
<comment type="caution">
    <text evidence="1">The sequence shown here is derived from an EMBL/GenBank/DDBJ whole genome shotgun (WGS) entry which is preliminary data.</text>
</comment>
<dbReference type="Proteomes" id="UP000886998">
    <property type="component" value="Unassembled WGS sequence"/>
</dbReference>
<accession>A0A8X6MH61</accession>
<evidence type="ECO:0000313" key="1">
    <source>
        <dbReference type="EMBL" id="GFS55911.1"/>
    </source>
</evidence>
<gene>
    <name evidence="1" type="ORF">TNIN_468801</name>
</gene>
<sequence>MCEEFSLGVAHPRPKGVFRFHGALVQTTTQEFVPDERKKSAISVDRLNPAFMEIDDPVPTQVKPVQLHPGLVQCRPRLRPGISDV</sequence>
<reference evidence="1" key="1">
    <citation type="submission" date="2020-08" db="EMBL/GenBank/DDBJ databases">
        <title>Multicomponent nature underlies the extraordinary mechanical properties of spider dragline silk.</title>
        <authorList>
            <person name="Kono N."/>
            <person name="Nakamura H."/>
            <person name="Mori M."/>
            <person name="Yoshida Y."/>
            <person name="Ohtoshi R."/>
            <person name="Malay A.D."/>
            <person name="Moran D.A.P."/>
            <person name="Tomita M."/>
            <person name="Numata K."/>
            <person name="Arakawa K."/>
        </authorList>
    </citation>
    <scope>NUCLEOTIDE SEQUENCE</scope>
</reference>
<organism evidence="1 2">
    <name type="scientific">Trichonephila inaurata madagascariensis</name>
    <dbReference type="NCBI Taxonomy" id="2747483"/>
    <lineage>
        <taxon>Eukaryota</taxon>
        <taxon>Metazoa</taxon>
        <taxon>Ecdysozoa</taxon>
        <taxon>Arthropoda</taxon>
        <taxon>Chelicerata</taxon>
        <taxon>Arachnida</taxon>
        <taxon>Araneae</taxon>
        <taxon>Araneomorphae</taxon>
        <taxon>Entelegynae</taxon>
        <taxon>Araneoidea</taxon>
        <taxon>Nephilidae</taxon>
        <taxon>Trichonephila</taxon>
        <taxon>Trichonephila inaurata</taxon>
    </lineage>
</organism>
<name>A0A8X6MH61_9ARAC</name>
<dbReference type="AlphaFoldDB" id="A0A8X6MH61"/>
<protein>
    <submittedName>
        <fullName evidence="1">Uncharacterized protein</fullName>
    </submittedName>
</protein>
<keyword evidence="2" id="KW-1185">Reference proteome</keyword>